<sequence>MPLRDLIDGGAECGPSNSLSQFAKNFNQDRSLQRDSFLPDDSLAHAGSSQRPARPGDFENQLAEEFFAQQRIQNGNGPDAFQFRDMRGELQNVLTRHARDGKEWGAEFEKFQDNPPHPAEFESAFHEAFHRPLAAPGDWAHEFRQTPGQARITELDSEFEQAFAEHSQVHLEDEWIQQFAAAQQSVTDKGKGKAVEEDFNAVYEKYTQKESPDDADGFYQEFNDVWKSLRNEGFKPSTWNIEYDDFLEQANNKSGSFDPDPVTAPLAPYTFEADNHFSQHTNPLSEGIRIMETGGSLSEAALAFEAAVQRDPHNSEAWCRLGTVQAENEKEQPAIAALQRSVQENPSNLAALMALAVSYTNEAQDVQAYTTLERWISTSYSGIAAKQLPLANPPGLIGAQELHKRVTSQFLEAARSGRPGSGDLDADVQVGLGVLFYNSGDYDKAIDCFTAGLSARPQDYLLWNRLGATLANSGKSEDAIEAYYKALEIKPSFVRGRYNLGVSCINIGVYKEAAEHLLGALSMHVTGSGQGTNVSNNLWETLRRTFILMERRDLADKALNSQDVGAFRGEFEF</sequence>
<dbReference type="PANTHER" id="PTHR10130:SF0">
    <property type="entry name" value="GH08708P"/>
    <property type="match status" value="1"/>
</dbReference>
<dbReference type="SUPFAM" id="SSF48452">
    <property type="entry name" value="TPR-like"/>
    <property type="match status" value="1"/>
</dbReference>
<feature type="repeat" description="TPR" evidence="8">
    <location>
        <begin position="315"/>
        <end position="348"/>
    </location>
</feature>
<keyword evidence="7" id="KW-0576">Peroxisome</keyword>
<evidence type="ECO:0000313" key="11">
    <source>
        <dbReference type="Proteomes" id="UP000320475"/>
    </source>
</evidence>
<name>A0A507DCZ5_9FUNG</name>
<reference evidence="10 11" key="1">
    <citation type="journal article" date="2019" name="Sci. Rep.">
        <title>Comparative genomics of chytrid fungi reveal insights into the obligate biotrophic and pathogenic lifestyle of Synchytrium endobioticum.</title>
        <authorList>
            <person name="van de Vossenberg B.T.L.H."/>
            <person name="Warris S."/>
            <person name="Nguyen H.D.T."/>
            <person name="van Gent-Pelzer M.P.E."/>
            <person name="Joly D.L."/>
            <person name="van de Geest H.C."/>
            <person name="Bonants P.J.M."/>
            <person name="Smith D.S."/>
            <person name="Levesque C.A."/>
            <person name="van der Lee T.A.J."/>
        </authorList>
    </citation>
    <scope>NUCLEOTIDE SEQUENCE [LARGE SCALE GENOMIC DNA]</scope>
    <source>
        <strain evidence="10 11">LEV6574</strain>
    </source>
</reference>
<dbReference type="Gene3D" id="1.25.40.10">
    <property type="entry name" value="Tetratricopeptide repeat domain"/>
    <property type="match status" value="1"/>
</dbReference>
<dbReference type="AlphaFoldDB" id="A0A507DCZ5"/>
<dbReference type="GO" id="GO:0005052">
    <property type="term" value="F:peroxisome matrix targeting signal-1 binding"/>
    <property type="evidence" value="ECO:0007669"/>
    <property type="project" value="TreeGrafter"/>
</dbReference>
<gene>
    <name evidence="10" type="ORF">SeLEV6574_g01874</name>
</gene>
<evidence type="ECO:0000256" key="7">
    <source>
        <dbReference type="ARBA" id="ARBA00023140"/>
    </source>
</evidence>
<evidence type="ECO:0000256" key="8">
    <source>
        <dbReference type="PROSITE-ProRule" id="PRU00339"/>
    </source>
</evidence>
<organism evidence="10 11">
    <name type="scientific">Synchytrium endobioticum</name>
    <dbReference type="NCBI Taxonomy" id="286115"/>
    <lineage>
        <taxon>Eukaryota</taxon>
        <taxon>Fungi</taxon>
        <taxon>Fungi incertae sedis</taxon>
        <taxon>Chytridiomycota</taxon>
        <taxon>Chytridiomycota incertae sedis</taxon>
        <taxon>Chytridiomycetes</taxon>
        <taxon>Synchytriales</taxon>
        <taxon>Synchytriaceae</taxon>
        <taxon>Synchytrium</taxon>
    </lineage>
</organism>
<dbReference type="Proteomes" id="UP000320475">
    <property type="component" value="Unassembled WGS sequence"/>
</dbReference>
<evidence type="ECO:0000256" key="3">
    <source>
        <dbReference type="ARBA" id="ARBA00005348"/>
    </source>
</evidence>
<dbReference type="InterPro" id="IPR024111">
    <property type="entry name" value="PEX5/PEX5L"/>
</dbReference>
<evidence type="ECO:0000256" key="1">
    <source>
        <dbReference type="ARBA" id="ARBA00004275"/>
    </source>
</evidence>
<evidence type="ECO:0000256" key="4">
    <source>
        <dbReference type="ARBA" id="ARBA00022490"/>
    </source>
</evidence>
<dbReference type="SMART" id="SM00028">
    <property type="entry name" value="TPR"/>
    <property type="match status" value="4"/>
</dbReference>
<evidence type="ECO:0000256" key="2">
    <source>
        <dbReference type="ARBA" id="ARBA00004496"/>
    </source>
</evidence>
<evidence type="ECO:0000256" key="6">
    <source>
        <dbReference type="ARBA" id="ARBA00022803"/>
    </source>
</evidence>
<dbReference type="InterPro" id="IPR011990">
    <property type="entry name" value="TPR-like_helical_dom_sf"/>
</dbReference>
<evidence type="ECO:0000313" key="10">
    <source>
        <dbReference type="EMBL" id="TPX48750.1"/>
    </source>
</evidence>
<feature type="region of interest" description="Disordered" evidence="9">
    <location>
        <begin position="38"/>
        <end position="58"/>
    </location>
</feature>
<dbReference type="GO" id="GO:0005778">
    <property type="term" value="C:peroxisomal membrane"/>
    <property type="evidence" value="ECO:0007669"/>
    <property type="project" value="TreeGrafter"/>
</dbReference>
<keyword evidence="5" id="KW-0677">Repeat</keyword>
<proteinExistence type="inferred from homology"/>
<dbReference type="PROSITE" id="PS50005">
    <property type="entry name" value="TPR"/>
    <property type="match status" value="3"/>
</dbReference>
<keyword evidence="4" id="KW-0963">Cytoplasm</keyword>
<dbReference type="GO" id="GO:0005829">
    <property type="term" value="C:cytosol"/>
    <property type="evidence" value="ECO:0007669"/>
    <property type="project" value="TreeGrafter"/>
</dbReference>
<accession>A0A507DCZ5</accession>
<feature type="repeat" description="TPR" evidence="8">
    <location>
        <begin position="426"/>
        <end position="459"/>
    </location>
</feature>
<comment type="subcellular location">
    <subcellularLocation>
        <location evidence="2">Cytoplasm</location>
    </subcellularLocation>
    <subcellularLocation>
        <location evidence="1">Peroxisome</location>
    </subcellularLocation>
</comment>
<dbReference type="OrthoDB" id="10006023at2759"/>
<dbReference type="InterPro" id="IPR019734">
    <property type="entry name" value="TPR_rpt"/>
</dbReference>
<comment type="caution">
    <text evidence="10">The sequence shown here is derived from an EMBL/GenBank/DDBJ whole genome shotgun (WGS) entry which is preliminary data.</text>
</comment>
<evidence type="ECO:0000256" key="5">
    <source>
        <dbReference type="ARBA" id="ARBA00022737"/>
    </source>
</evidence>
<dbReference type="EMBL" id="QEAM01000046">
    <property type="protein sequence ID" value="TPX48750.1"/>
    <property type="molecule type" value="Genomic_DNA"/>
</dbReference>
<dbReference type="VEuPathDB" id="FungiDB:SeMB42_g02961"/>
<keyword evidence="6 8" id="KW-0802">TPR repeat</keyword>
<protein>
    <submittedName>
        <fullName evidence="10">Uncharacterized protein</fullName>
    </submittedName>
</protein>
<dbReference type="GO" id="GO:0016560">
    <property type="term" value="P:protein import into peroxisome matrix, docking"/>
    <property type="evidence" value="ECO:0007669"/>
    <property type="project" value="TreeGrafter"/>
</dbReference>
<dbReference type="Pfam" id="PF13432">
    <property type="entry name" value="TPR_16"/>
    <property type="match status" value="2"/>
</dbReference>
<comment type="similarity">
    <text evidence="3">Belongs to the peroxisomal targeting signal receptor family.</text>
</comment>
<evidence type="ECO:0000256" key="9">
    <source>
        <dbReference type="SAM" id="MobiDB-lite"/>
    </source>
</evidence>
<feature type="repeat" description="TPR" evidence="8">
    <location>
        <begin position="460"/>
        <end position="493"/>
    </location>
</feature>
<dbReference type="PANTHER" id="PTHR10130">
    <property type="entry name" value="PEROXISOMAL TARGETING SIGNAL 1 RECEPTOR PEX5"/>
    <property type="match status" value="1"/>
</dbReference>